<evidence type="ECO:0000256" key="3">
    <source>
        <dbReference type="ARBA" id="ARBA00022676"/>
    </source>
</evidence>
<dbReference type="PANTHER" id="PTHR31889">
    <property type="entry name" value="FUCOSYLTRANSFERASE 2-RELATED"/>
    <property type="match status" value="1"/>
</dbReference>
<evidence type="ECO:0000313" key="10">
    <source>
        <dbReference type="EMBL" id="KAG1366626.1"/>
    </source>
</evidence>
<evidence type="ECO:0000256" key="8">
    <source>
        <dbReference type="SAM" id="MobiDB-lite"/>
    </source>
</evidence>
<keyword evidence="11" id="KW-1185">Reference proteome</keyword>
<comment type="caution">
    <text evidence="10">The sequence shown here is derived from an EMBL/GenBank/DDBJ whole genome shotgun (WGS) entry which is preliminary data.</text>
</comment>
<dbReference type="EMBL" id="CM017884">
    <property type="protein sequence ID" value="KAG1366626.1"/>
    <property type="molecule type" value="Genomic_DNA"/>
</dbReference>
<evidence type="ECO:0000256" key="9">
    <source>
        <dbReference type="SAM" id="Phobius"/>
    </source>
</evidence>
<dbReference type="OrthoDB" id="428346at2759"/>
<organism evidence="10 11">
    <name type="scientific">Cocos nucifera</name>
    <name type="common">Coconut palm</name>
    <dbReference type="NCBI Taxonomy" id="13894"/>
    <lineage>
        <taxon>Eukaryota</taxon>
        <taxon>Viridiplantae</taxon>
        <taxon>Streptophyta</taxon>
        <taxon>Embryophyta</taxon>
        <taxon>Tracheophyta</taxon>
        <taxon>Spermatophyta</taxon>
        <taxon>Magnoliopsida</taxon>
        <taxon>Liliopsida</taxon>
        <taxon>Arecaceae</taxon>
        <taxon>Arecoideae</taxon>
        <taxon>Cocoseae</taxon>
        <taxon>Attaleinae</taxon>
        <taxon>Cocos</taxon>
    </lineage>
</organism>
<keyword evidence="3" id="KW-0328">Glycosyltransferase</keyword>
<dbReference type="Pfam" id="PF03254">
    <property type="entry name" value="XG_FTase"/>
    <property type="match status" value="2"/>
</dbReference>
<dbReference type="GO" id="GO:0005794">
    <property type="term" value="C:Golgi apparatus"/>
    <property type="evidence" value="ECO:0007669"/>
    <property type="project" value="UniProtKB-SubCell"/>
</dbReference>
<evidence type="ECO:0000313" key="11">
    <source>
        <dbReference type="Proteomes" id="UP000797356"/>
    </source>
</evidence>
<evidence type="ECO:0000256" key="7">
    <source>
        <dbReference type="ARBA" id="ARBA00023316"/>
    </source>
</evidence>
<sequence>MDMKRIRRPQPSPAGAPDPESNGPFRPGPEKRPASGFVRPAVVLLACLVLLLVISSAQRTSSLDPLRRAGGVQEKGEFEVVSTKGSENGSSAFSNIPKDKLLGGLLDAGFDEGSCLSRYQAVLYRKESPHLPSPYLLERLRKHEELQKKCGPNTELYNKAVEQLKSGQTIESTECNYVVWISYSGLGNRILTLASAFLYALLTNRVLLIDRGADMADLFCEPFPETSWLLPLDFPVNQFNSFDIKAPQSYGNMLEKKVISNSLDGASTGSLPAYAYLHLAHDYGDFDKLFFCEDDQRVLQKIPWLVLRSDNYFIPSLFLIPTYEEELSQLFPQKDTVFHHLGRYLFHPTNRVWGLITRYYQSYLAKAEERVGIQIRVFDTGTGPFQHVLDQILGCSLKEKLLPGINVQESVVPTSDATSKAVIVTSLHSGYFEKIRNMYWEHPTITGEIIGVYQPSHEGYQQTDKQMHNMKAWAEMYLLSVTDVLVTSAWSTFGYVAQGLGGLKPWIMFKPENQTAPDPPCRRVMSMEPCFHAPPFYDCKAKRGSENGSSAFSNIPKDKLLGGLLDAGFDEGSCLSRYQAVLYRKESPHLPSPYLLERLRKHEELQKKCGPNTELYNKAVEQLKSGQTIESTECNYVVWISYSGLGNRILTLASAFLYALLTNRVLLIDRGADMADLFCEPFPETSWLLPLDFPVNQFNSFDIKAPQSYGNMLEKKVISNSLDGASTGSLPAYAYLHLAHDYGDFDKLFFCEDDQRVLQKIPWLVLRSDNYFIPSLFLIPTYEEELSQLFPQKDTVFHHLGRYLFHPTNRVWGLITRYYQSYLAKAEERVGIQIRVFDTGTGPFQHVLDQILGCSLKEKLLPGINVQESVVPTSDATSKAVIVTSLHSGYFEKIRNMYWEHPTITGEIIGVYQPSHEGYQQTDKQMHNMKAWAEMYLLSVTDVLVTSAWSTFGYVAQGLGGLKPWIMFKPENQTAPDPPCRRVMSMEPCFHAPPFYDCKAKRGVDTGALVPHVRHCEDMSWGLKLVDQDEW</sequence>
<keyword evidence="9" id="KW-0812">Transmembrane</keyword>
<comment type="subcellular location">
    <subcellularLocation>
        <location evidence="1">Golgi apparatus</location>
    </subcellularLocation>
</comment>
<keyword evidence="9" id="KW-1133">Transmembrane helix</keyword>
<keyword evidence="5" id="KW-0333">Golgi apparatus</keyword>
<evidence type="ECO:0000256" key="4">
    <source>
        <dbReference type="ARBA" id="ARBA00022679"/>
    </source>
</evidence>
<evidence type="ECO:0000256" key="2">
    <source>
        <dbReference type="ARBA" id="ARBA00010481"/>
    </source>
</evidence>
<reference evidence="10" key="1">
    <citation type="journal article" date="2017" name="Gigascience">
        <title>The genome draft of coconut (Cocos nucifera).</title>
        <authorList>
            <person name="Xiao Y."/>
            <person name="Xu P."/>
            <person name="Fan H."/>
            <person name="Baudouin L."/>
            <person name="Xia W."/>
            <person name="Bocs S."/>
            <person name="Xu J."/>
            <person name="Li Q."/>
            <person name="Guo A."/>
            <person name="Zhou L."/>
            <person name="Li J."/>
            <person name="Wu Y."/>
            <person name="Ma Z."/>
            <person name="Armero A."/>
            <person name="Issali A.E."/>
            <person name="Liu N."/>
            <person name="Peng M."/>
            <person name="Yang Y."/>
        </authorList>
    </citation>
    <scope>NUCLEOTIDE SEQUENCE</scope>
    <source>
        <tissue evidence="10">Spear leaf of Hainan Tall coconut</tissue>
    </source>
</reference>
<evidence type="ECO:0000256" key="5">
    <source>
        <dbReference type="ARBA" id="ARBA00023034"/>
    </source>
</evidence>
<evidence type="ECO:0000256" key="6">
    <source>
        <dbReference type="ARBA" id="ARBA00023180"/>
    </source>
</evidence>
<dbReference type="InterPro" id="IPR004938">
    <property type="entry name" value="XG_FTase"/>
</dbReference>
<dbReference type="Gene3D" id="3.40.50.11340">
    <property type="match status" value="2"/>
</dbReference>
<keyword evidence="4" id="KW-0808">Transferase</keyword>
<dbReference type="AlphaFoldDB" id="A0A8K0IT52"/>
<gene>
    <name evidence="10" type="ORF">COCNU_13G004160</name>
</gene>
<dbReference type="GO" id="GO:0009969">
    <property type="term" value="P:xyloglucan biosynthetic process"/>
    <property type="evidence" value="ECO:0007669"/>
    <property type="project" value="TreeGrafter"/>
</dbReference>
<comment type="similarity">
    <text evidence="2">Belongs to the glycosyltransferase 37 family.</text>
</comment>
<feature type="region of interest" description="Disordered" evidence="8">
    <location>
        <begin position="1"/>
        <end position="32"/>
    </location>
</feature>
<dbReference type="PANTHER" id="PTHR31889:SF2">
    <property type="entry name" value="FUCOSYLTRANSFERASE 3"/>
    <property type="match status" value="1"/>
</dbReference>
<feature type="transmembrane region" description="Helical" evidence="9">
    <location>
        <begin position="36"/>
        <end position="57"/>
    </location>
</feature>
<dbReference type="GO" id="GO:0008107">
    <property type="term" value="F:galactoside 2-alpha-L-fucosyltransferase activity"/>
    <property type="evidence" value="ECO:0007669"/>
    <property type="project" value="InterPro"/>
</dbReference>
<dbReference type="GO" id="GO:0042546">
    <property type="term" value="P:cell wall biogenesis"/>
    <property type="evidence" value="ECO:0007669"/>
    <property type="project" value="InterPro"/>
</dbReference>
<keyword evidence="7" id="KW-0961">Cell wall biogenesis/degradation</keyword>
<dbReference type="FunFam" id="3.40.50.11340:FF:000005">
    <property type="entry name" value="Galactoside 2-alpha-L-fucosyltransferase"/>
    <property type="match status" value="2"/>
</dbReference>
<keyword evidence="9" id="KW-0472">Membrane</keyword>
<proteinExistence type="inferred from homology"/>
<reference evidence="10" key="2">
    <citation type="submission" date="2019-07" db="EMBL/GenBank/DDBJ databases">
        <authorList>
            <person name="Yang Y."/>
            <person name="Bocs S."/>
            <person name="Baudouin L."/>
        </authorList>
    </citation>
    <scope>NUCLEOTIDE SEQUENCE</scope>
    <source>
        <tissue evidence="10">Spear leaf of Hainan Tall coconut</tissue>
    </source>
</reference>
<protein>
    <submittedName>
        <fullName evidence="10">Putative Galactoside 2-alpha-L-fucosyltransferase</fullName>
    </submittedName>
</protein>
<keyword evidence="6" id="KW-0325">Glycoprotein</keyword>
<dbReference type="Proteomes" id="UP000797356">
    <property type="component" value="Chromosome 13"/>
</dbReference>
<dbReference type="GO" id="GO:0071555">
    <property type="term" value="P:cell wall organization"/>
    <property type="evidence" value="ECO:0007669"/>
    <property type="project" value="UniProtKB-KW"/>
</dbReference>
<accession>A0A8K0IT52</accession>
<evidence type="ECO:0000256" key="1">
    <source>
        <dbReference type="ARBA" id="ARBA00004555"/>
    </source>
</evidence>
<dbReference type="GO" id="GO:0016020">
    <property type="term" value="C:membrane"/>
    <property type="evidence" value="ECO:0007669"/>
    <property type="project" value="InterPro"/>
</dbReference>
<name>A0A8K0IT52_COCNU</name>